<evidence type="ECO:0000313" key="1">
    <source>
        <dbReference type="EMBL" id="APG89596.1"/>
    </source>
</evidence>
<dbReference type="Proteomes" id="UP000182306">
    <property type="component" value="Chromosome"/>
</dbReference>
<dbReference type="EMBL" id="CP013107">
    <property type="protein sequence ID" value="APG89596.1"/>
    <property type="molecule type" value="Genomic_DNA"/>
</dbReference>
<dbReference type="AlphaFoldDB" id="A0A1L3LHR0"/>
<proteinExistence type="predicted"/>
<protein>
    <submittedName>
        <fullName evidence="1">Uncharacterized protein</fullName>
    </submittedName>
</protein>
<name>A0A1L3LHR0_9HYPH</name>
<keyword evidence="2" id="KW-1185">Reference proteome</keyword>
<organism evidence="1 2">
    <name type="scientific">Sinorhizobium americanum</name>
    <dbReference type="NCBI Taxonomy" id="194963"/>
    <lineage>
        <taxon>Bacteria</taxon>
        <taxon>Pseudomonadati</taxon>
        <taxon>Pseudomonadota</taxon>
        <taxon>Alphaproteobacteria</taxon>
        <taxon>Hyphomicrobiales</taxon>
        <taxon>Rhizobiaceae</taxon>
        <taxon>Sinorhizobium/Ensifer group</taxon>
        <taxon>Sinorhizobium</taxon>
    </lineage>
</organism>
<dbReference type="KEGG" id="same:SAMCFNEI73_Ch0263"/>
<accession>A0A1L3LHR0</accession>
<evidence type="ECO:0000313" key="2">
    <source>
        <dbReference type="Proteomes" id="UP000182306"/>
    </source>
</evidence>
<sequence>MADGKPKIDDRGKFVFSSGRPAGRCMVARPERLLSVF</sequence>
<reference evidence="1 2" key="1">
    <citation type="submission" date="2015-10" db="EMBL/GenBank/DDBJ databases">
        <title>Genomic differences between typical nodule nitrogen-fixing rhizobial strains and those coming from bean seeds.</title>
        <authorList>
            <person name="Peralta H."/>
            <person name="Aguilar-Vera A."/>
            <person name="Diaz R."/>
            <person name="Mora Y."/>
            <person name="Martinez-Batallar G."/>
            <person name="Salazar E."/>
            <person name="Vargas-Lagunas C."/>
            <person name="Encarnacion S."/>
            <person name="Girard L."/>
            <person name="Mora J."/>
        </authorList>
    </citation>
    <scope>NUCLEOTIDE SEQUENCE [LARGE SCALE GENOMIC DNA]</scope>
    <source>
        <strain evidence="1 2">CFNEI 73</strain>
    </source>
</reference>
<gene>
    <name evidence="1" type="ORF">SAMCFNEI73_Ch0263</name>
</gene>